<keyword evidence="4" id="KW-1185">Reference proteome</keyword>
<dbReference type="InterPro" id="IPR037804">
    <property type="entry name" value="SGF73"/>
</dbReference>
<protein>
    <recommendedName>
        <fullName evidence="2">SCA7 domain-containing protein</fullName>
    </recommendedName>
</protein>
<dbReference type="AlphaFoldDB" id="A0ABD3HBY5"/>
<feature type="compositionally biased region" description="Basic residues" evidence="1">
    <location>
        <begin position="176"/>
        <end position="187"/>
    </location>
</feature>
<dbReference type="EMBL" id="JBJQOH010000004">
    <property type="protein sequence ID" value="KAL3688903.1"/>
    <property type="molecule type" value="Genomic_DNA"/>
</dbReference>
<accession>A0ABD3HBY5</accession>
<feature type="domain" description="SCA7" evidence="2">
    <location>
        <begin position="279"/>
        <end position="345"/>
    </location>
</feature>
<evidence type="ECO:0000256" key="1">
    <source>
        <dbReference type="SAM" id="MobiDB-lite"/>
    </source>
</evidence>
<dbReference type="PANTHER" id="PTHR47805">
    <property type="entry name" value="SAGA-ASSOCIATED FACTOR 73"/>
    <property type="match status" value="1"/>
</dbReference>
<evidence type="ECO:0000313" key="4">
    <source>
        <dbReference type="Proteomes" id="UP001633002"/>
    </source>
</evidence>
<sequence>MFCCERSTRVILGAKPKDGTHYVNRQSVERGTERALRWGLESRGAKVGFPHRADEQAGALPMFPSSTWKPGKGRMASMERLLVGGIVELSAEEVARENEAVKSVHREMNEADEFNLLEEEDMHVFDREPLADRLPLVSCNTCKKPIKASHFSAHADRCRSLTASEDTVAEIDGANHKKPPRKARKKLLNPQDNVTSVSDQERLHVMDNEDTAVPDSAGASMAVLDEPTPSRSGLINSRGQKRVMNVAEGTGGTAAKIGRFQSNGGVEEGVVAGNPASNNARRFSSADLDVLCGVYLDNGARCRHYLTCKAHSESSKRAVAGRRRPYDVLLQELKASHNRLRSSKVHDSGIGPLPMATKIYYLRHKQRLRGIIGSLYYEACTRESSPGTSPSSFSGDQGIPLAAPPSLPLENSGLEVTQQPDILQQSHPVVTSNKSEHVTMQGHMSNLFDQSRTLGGLEVMMPGSQPADSSYFLGGGIQPIGQYVFGNGRSSSSLLGNELCSEEAALVMQVGYLRNLVVARVAIGEDLLRM</sequence>
<comment type="caution">
    <text evidence="3">The sequence shown here is derived from an EMBL/GenBank/DDBJ whole genome shotgun (WGS) entry which is preliminary data.</text>
</comment>
<evidence type="ECO:0000313" key="3">
    <source>
        <dbReference type="EMBL" id="KAL3688903.1"/>
    </source>
</evidence>
<evidence type="ECO:0000259" key="2">
    <source>
        <dbReference type="PROSITE" id="PS51505"/>
    </source>
</evidence>
<reference evidence="3 4" key="1">
    <citation type="submission" date="2024-09" db="EMBL/GenBank/DDBJ databases">
        <title>Chromosome-scale assembly of Riccia sorocarpa.</title>
        <authorList>
            <person name="Paukszto L."/>
        </authorList>
    </citation>
    <scope>NUCLEOTIDE SEQUENCE [LARGE SCALE GENOMIC DNA]</scope>
    <source>
        <strain evidence="3">LP-2024</strain>
        <tissue evidence="3">Aerial parts of the thallus</tissue>
    </source>
</reference>
<gene>
    <name evidence="3" type="ORF">R1sor_015212</name>
</gene>
<proteinExistence type="predicted"/>
<feature type="region of interest" description="Disordered" evidence="1">
    <location>
        <begin position="172"/>
        <end position="198"/>
    </location>
</feature>
<name>A0ABD3HBY5_9MARC</name>
<dbReference type="Proteomes" id="UP001633002">
    <property type="component" value="Unassembled WGS sequence"/>
</dbReference>
<dbReference type="Pfam" id="PF08313">
    <property type="entry name" value="SCA7"/>
    <property type="match status" value="1"/>
</dbReference>
<dbReference type="InterPro" id="IPR013243">
    <property type="entry name" value="SCA7_dom"/>
</dbReference>
<dbReference type="PROSITE" id="PS51505">
    <property type="entry name" value="SCA7"/>
    <property type="match status" value="1"/>
</dbReference>
<organism evidence="3 4">
    <name type="scientific">Riccia sorocarpa</name>
    <dbReference type="NCBI Taxonomy" id="122646"/>
    <lineage>
        <taxon>Eukaryota</taxon>
        <taxon>Viridiplantae</taxon>
        <taxon>Streptophyta</taxon>
        <taxon>Embryophyta</taxon>
        <taxon>Marchantiophyta</taxon>
        <taxon>Marchantiopsida</taxon>
        <taxon>Marchantiidae</taxon>
        <taxon>Marchantiales</taxon>
        <taxon>Ricciaceae</taxon>
        <taxon>Riccia</taxon>
    </lineage>
</organism>
<dbReference type="PANTHER" id="PTHR47805:SF1">
    <property type="entry name" value="SAGA-ASSOCIATED FACTOR 73"/>
    <property type="match status" value="1"/>
</dbReference>